<protein>
    <recommendedName>
        <fullName evidence="7">Neurofascin/L1/NrCAM C-terminal domain-containing protein</fullName>
    </recommendedName>
</protein>
<dbReference type="AlphaFoldDB" id="A0AAV2IKM9"/>
<keyword evidence="4 6" id="KW-0472">Membrane</keyword>
<evidence type="ECO:0000313" key="8">
    <source>
        <dbReference type="EMBL" id="CAL1547741.1"/>
    </source>
</evidence>
<evidence type="ECO:0000256" key="6">
    <source>
        <dbReference type="SAM" id="Phobius"/>
    </source>
</evidence>
<comment type="caution">
    <text evidence="8">The sequence shown here is derived from an EMBL/GenBank/DDBJ whole genome shotgun (WGS) entry which is preliminary data.</text>
</comment>
<sequence>NKKLTVKGVNKARDILCVQCSVTNARGTTWGDGCLNVLLPITITQQPELEQNIDHGDVIDLTIKATTDESQTLAYKWLHFQNKSTTVWDEPRFLTIDTVTHATIINTSLLSEKEYETVGGIYRRVISHTYETINVDVHVGLKDKPEPGVAESAGSDMWIIGLIIGILFLIIVIIIIIFVIRRKQQEGDYNVDKKEKRAGLDPEKELEDNGFREYSRPAYADYVYPDLEYDNGPIGDDKRLGGDDDEDETAFNEDGSFIGIY</sequence>
<evidence type="ECO:0000256" key="4">
    <source>
        <dbReference type="ARBA" id="ARBA00023136"/>
    </source>
</evidence>
<evidence type="ECO:0000259" key="7">
    <source>
        <dbReference type="Pfam" id="PF13882"/>
    </source>
</evidence>
<dbReference type="EMBL" id="CAXITT010001056">
    <property type="protein sequence ID" value="CAL1547741.1"/>
    <property type="molecule type" value="Genomic_DNA"/>
</dbReference>
<keyword evidence="2 6" id="KW-0812">Transmembrane</keyword>
<dbReference type="GO" id="GO:0016020">
    <property type="term" value="C:membrane"/>
    <property type="evidence" value="ECO:0007669"/>
    <property type="project" value="UniProtKB-SubCell"/>
</dbReference>
<dbReference type="InterPro" id="IPR026966">
    <property type="entry name" value="Neurofascin/L1/NrCAM_C"/>
</dbReference>
<evidence type="ECO:0000256" key="2">
    <source>
        <dbReference type="ARBA" id="ARBA00022692"/>
    </source>
</evidence>
<organism evidence="8 9">
    <name type="scientific">Lymnaea stagnalis</name>
    <name type="common">Great pond snail</name>
    <name type="synonym">Helix stagnalis</name>
    <dbReference type="NCBI Taxonomy" id="6523"/>
    <lineage>
        <taxon>Eukaryota</taxon>
        <taxon>Metazoa</taxon>
        <taxon>Spiralia</taxon>
        <taxon>Lophotrochozoa</taxon>
        <taxon>Mollusca</taxon>
        <taxon>Gastropoda</taxon>
        <taxon>Heterobranchia</taxon>
        <taxon>Euthyneura</taxon>
        <taxon>Panpulmonata</taxon>
        <taxon>Hygrophila</taxon>
        <taxon>Lymnaeoidea</taxon>
        <taxon>Lymnaeidae</taxon>
        <taxon>Lymnaea</taxon>
    </lineage>
</organism>
<keyword evidence="9" id="KW-1185">Reference proteome</keyword>
<feature type="region of interest" description="Disordered" evidence="5">
    <location>
        <begin position="233"/>
        <end position="261"/>
    </location>
</feature>
<proteinExistence type="predicted"/>
<feature type="domain" description="Neurofascin/L1/NrCAM C-terminal" evidence="7">
    <location>
        <begin position="183"/>
        <end position="261"/>
    </location>
</feature>
<evidence type="ECO:0000256" key="1">
    <source>
        <dbReference type="ARBA" id="ARBA00004167"/>
    </source>
</evidence>
<dbReference type="Pfam" id="PF13882">
    <property type="entry name" value="Bravo_FIGEY"/>
    <property type="match status" value="1"/>
</dbReference>
<feature type="non-terminal residue" evidence="8">
    <location>
        <position position="1"/>
    </location>
</feature>
<keyword evidence="3 6" id="KW-1133">Transmembrane helix</keyword>
<dbReference type="Proteomes" id="UP001497497">
    <property type="component" value="Unassembled WGS sequence"/>
</dbReference>
<evidence type="ECO:0000313" key="9">
    <source>
        <dbReference type="Proteomes" id="UP001497497"/>
    </source>
</evidence>
<accession>A0AAV2IKM9</accession>
<evidence type="ECO:0000256" key="3">
    <source>
        <dbReference type="ARBA" id="ARBA00022989"/>
    </source>
</evidence>
<comment type="subcellular location">
    <subcellularLocation>
        <location evidence="1">Membrane</location>
        <topology evidence="1">Single-pass membrane protein</topology>
    </subcellularLocation>
</comment>
<name>A0AAV2IKM9_LYMST</name>
<evidence type="ECO:0000256" key="5">
    <source>
        <dbReference type="SAM" id="MobiDB-lite"/>
    </source>
</evidence>
<feature type="transmembrane region" description="Helical" evidence="6">
    <location>
        <begin position="157"/>
        <end position="180"/>
    </location>
</feature>
<gene>
    <name evidence="8" type="ORF">GSLYS_00021058001</name>
</gene>
<reference evidence="8 9" key="1">
    <citation type="submission" date="2024-04" db="EMBL/GenBank/DDBJ databases">
        <authorList>
            <consortium name="Genoscope - CEA"/>
            <person name="William W."/>
        </authorList>
    </citation>
    <scope>NUCLEOTIDE SEQUENCE [LARGE SCALE GENOMIC DNA]</scope>
</reference>